<dbReference type="Pfam" id="PF00443">
    <property type="entry name" value="UCH"/>
    <property type="match status" value="1"/>
</dbReference>
<dbReference type="InterPro" id="IPR018200">
    <property type="entry name" value="USP_CS"/>
</dbReference>
<reference evidence="3" key="1">
    <citation type="submission" date="2025-08" db="UniProtKB">
        <authorList>
            <consortium name="RefSeq"/>
        </authorList>
    </citation>
    <scope>IDENTIFICATION</scope>
</reference>
<sequence>MGKVFAFLRPTCQSILAASQSSPGELVEKKEEDSDMRMRREPLRVRPRAWDSPHGLVGLHNLGQTCCLNSLIQLFIMNVNFTKILKKITVPREVEAQKRSLPCQLLLLLEKMQDSRRKAVQPLQLAYCLHEYKVPLFVQHDAAQLYLTMWNLIKNQITDADLAEKLQAMYMIQMRESLFCLDCSMERSRNSNMLTLSLSLFGVDSKPLKTLEAALRCFFQPAELADGCRCFCERCGKKTRWRQAWTLNYLPQTLTIHLMRFSIRNTKTEKVYHALRFPQSLDFTQVLTAGQDLCNAEAQREGQYELFAVIAHTGMSDFGHYCAYIRNSVDGEWFCFNDSSVCRVTWEDIQCTYGDHHYRWREMAYLLVYMKRQS</sequence>
<name>A0ABM0IY78_ECHTE</name>
<organism evidence="2 3">
    <name type="scientific">Echinops telfairi</name>
    <name type="common">Lesser hedgehog tenrec</name>
    <dbReference type="NCBI Taxonomy" id="9371"/>
    <lineage>
        <taxon>Eukaryota</taxon>
        <taxon>Metazoa</taxon>
        <taxon>Chordata</taxon>
        <taxon>Craniata</taxon>
        <taxon>Vertebrata</taxon>
        <taxon>Euteleostomi</taxon>
        <taxon>Mammalia</taxon>
        <taxon>Eutheria</taxon>
        <taxon>Afrotheria</taxon>
        <taxon>Tenrecidae</taxon>
        <taxon>Tenrecinae</taxon>
        <taxon>Echinops</taxon>
    </lineage>
</organism>
<gene>
    <name evidence="3" type="primary">USP18</name>
</gene>
<feature type="domain" description="USP" evidence="1">
    <location>
        <begin position="57"/>
        <end position="372"/>
    </location>
</feature>
<dbReference type="GeneID" id="101658271"/>
<dbReference type="PANTHER" id="PTHR24006">
    <property type="entry name" value="UBIQUITIN CARBOXYL-TERMINAL HYDROLASE"/>
    <property type="match status" value="1"/>
</dbReference>
<dbReference type="Gene3D" id="3.90.70.10">
    <property type="entry name" value="Cysteine proteinases"/>
    <property type="match status" value="1"/>
</dbReference>
<dbReference type="SUPFAM" id="SSF54001">
    <property type="entry name" value="Cysteine proteinases"/>
    <property type="match status" value="1"/>
</dbReference>
<keyword evidence="3" id="KW-0378">Hydrolase</keyword>
<dbReference type="PROSITE" id="PS00973">
    <property type="entry name" value="USP_2"/>
    <property type="match status" value="1"/>
</dbReference>
<evidence type="ECO:0000259" key="1">
    <source>
        <dbReference type="PROSITE" id="PS50235"/>
    </source>
</evidence>
<evidence type="ECO:0000313" key="3">
    <source>
        <dbReference type="RefSeq" id="XP_004710519.1"/>
    </source>
</evidence>
<accession>A0ABM0IY78</accession>
<dbReference type="RefSeq" id="XP_004710519.1">
    <property type="nucleotide sequence ID" value="XM_004710462.2"/>
</dbReference>
<proteinExistence type="predicted"/>
<dbReference type="PANTHER" id="PTHR24006:SF796">
    <property type="entry name" value="UBL CARBOXYL-TERMINAL HYDROLASE 18-RELATED"/>
    <property type="match status" value="1"/>
</dbReference>
<dbReference type="GO" id="GO:0016787">
    <property type="term" value="F:hydrolase activity"/>
    <property type="evidence" value="ECO:0007669"/>
    <property type="project" value="UniProtKB-KW"/>
</dbReference>
<dbReference type="InterPro" id="IPR028889">
    <property type="entry name" value="USP"/>
</dbReference>
<dbReference type="InterPro" id="IPR050164">
    <property type="entry name" value="Peptidase_C19"/>
</dbReference>
<dbReference type="InterPro" id="IPR038765">
    <property type="entry name" value="Papain-like_cys_pep_sf"/>
</dbReference>
<evidence type="ECO:0000313" key="2">
    <source>
        <dbReference type="Proteomes" id="UP000694863"/>
    </source>
</evidence>
<keyword evidence="2" id="KW-1185">Reference proteome</keyword>
<dbReference type="PROSITE" id="PS50235">
    <property type="entry name" value="USP_3"/>
    <property type="match status" value="1"/>
</dbReference>
<dbReference type="Proteomes" id="UP000694863">
    <property type="component" value="Unplaced"/>
</dbReference>
<dbReference type="CDD" id="cd02257">
    <property type="entry name" value="Peptidase_C19"/>
    <property type="match status" value="1"/>
</dbReference>
<protein>
    <submittedName>
        <fullName evidence="3">Ubl carboxyl-terminal hydrolase 18</fullName>
    </submittedName>
</protein>
<dbReference type="PROSITE" id="PS00972">
    <property type="entry name" value="USP_1"/>
    <property type="match status" value="1"/>
</dbReference>
<dbReference type="InterPro" id="IPR001394">
    <property type="entry name" value="Peptidase_C19_UCH"/>
</dbReference>